<sequence>MKGVLSVQAARDGFAIRRQDLSDRQISLMPNLFLIGAGKCGTTSLHSYLSAHPEITGSREKEPSFFVELSELRSRQLMESMRPEARDLDAYLDLFAGPPTRYRMEASPTYSSYPIFTNVPERIAAASPHAQIIYLVRNPVDRTISHYWQDRKILKENRSLSEAVADPDSIYLCTSDYKRQLDRYRPHFDNIHIVASEELRAAPETTLAGLFRALGLPEHRLDPADLAERNTTAATTRMARFPLVTTLRDTPTWNRLRARLPRGVLRALRKATVKEVPRRAEEENEVRAALRDHFLPIIREFDQTYGTCLCTRWFGDEKPS</sequence>
<organism evidence="2 3">
    <name type="scientific">Paracoccus aurantius</name>
    <dbReference type="NCBI Taxonomy" id="3073814"/>
    <lineage>
        <taxon>Bacteria</taxon>
        <taxon>Pseudomonadati</taxon>
        <taxon>Pseudomonadota</taxon>
        <taxon>Alphaproteobacteria</taxon>
        <taxon>Rhodobacterales</taxon>
        <taxon>Paracoccaceae</taxon>
        <taxon>Paracoccus</taxon>
    </lineage>
</organism>
<evidence type="ECO:0000313" key="3">
    <source>
        <dbReference type="Proteomes" id="UP001269144"/>
    </source>
</evidence>
<protein>
    <submittedName>
        <fullName evidence="2">Sulfotransferase</fullName>
        <ecNumber evidence="2">2.8.2.-</ecNumber>
    </submittedName>
</protein>
<evidence type="ECO:0000256" key="1">
    <source>
        <dbReference type="ARBA" id="ARBA00022679"/>
    </source>
</evidence>
<dbReference type="Proteomes" id="UP001269144">
    <property type="component" value="Unassembled WGS sequence"/>
</dbReference>
<gene>
    <name evidence="2" type="ORF">RGQ15_15255</name>
</gene>
<reference evidence="3" key="1">
    <citation type="submission" date="2023-07" db="EMBL/GenBank/DDBJ databases">
        <title>Paracoccus sp. MBLB3053 whole genome sequence.</title>
        <authorList>
            <person name="Hwang C.Y."/>
            <person name="Cho E.-S."/>
            <person name="Seo M.-J."/>
        </authorList>
    </citation>
    <scope>NUCLEOTIDE SEQUENCE [LARGE SCALE GENOMIC DNA]</scope>
    <source>
        <strain evidence="3">MBLB3053</strain>
    </source>
</reference>
<dbReference type="PANTHER" id="PTHR10605:SF56">
    <property type="entry name" value="BIFUNCTIONAL HEPARAN SULFATE N-DEACETYLASE_N-SULFOTRANSFERASE"/>
    <property type="match status" value="1"/>
</dbReference>
<comment type="caution">
    <text evidence="2">The sequence shown here is derived from an EMBL/GenBank/DDBJ whole genome shotgun (WGS) entry which is preliminary data.</text>
</comment>
<evidence type="ECO:0000313" key="2">
    <source>
        <dbReference type="EMBL" id="MDS9468923.1"/>
    </source>
</evidence>
<dbReference type="EC" id="2.8.2.-" evidence="2"/>
<dbReference type="RefSeq" id="WP_311161387.1">
    <property type="nucleotide sequence ID" value="NZ_JAVQLW010000002.1"/>
</dbReference>
<accession>A0ABU2HV46</accession>
<dbReference type="Pfam" id="PF13469">
    <property type="entry name" value="Sulfotransfer_3"/>
    <property type="match status" value="1"/>
</dbReference>
<name>A0ABU2HV46_9RHOB</name>
<dbReference type="PANTHER" id="PTHR10605">
    <property type="entry name" value="HEPARAN SULFATE SULFOTRANSFERASE"/>
    <property type="match status" value="1"/>
</dbReference>
<dbReference type="InterPro" id="IPR037359">
    <property type="entry name" value="NST/OST"/>
</dbReference>
<dbReference type="Gene3D" id="3.40.50.300">
    <property type="entry name" value="P-loop containing nucleotide triphosphate hydrolases"/>
    <property type="match status" value="1"/>
</dbReference>
<keyword evidence="3" id="KW-1185">Reference proteome</keyword>
<dbReference type="EMBL" id="JAVQLW010000002">
    <property type="protein sequence ID" value="MDS9468923.1"/>
    <property type="molecule type" value="Genomic_DNA"/>
</dbReference>
<dbReference type="GO" id="GO:0016740">
    <property type="term" value="F:transferase activity"/>
    <property type="evidence" value="ECO:0007669"/>
    <property type="project" value="UniProtKB-KW"/>
</dbReference>
<dbReference type="SUPFAM" id="SSF52540">
    <property type="entry name" value="P-loop containing nucleoside triphosphate hydrolases"/>
    <property type="match status" value="1"/>
</dbReference>
<dbReference type="InterPro" id="IPR027417">
    <property type="entry name" value="P-loop_NTPase"/>
</dbReference>
<keyword evidence="1 2" id="KW-0808">Transferase</keyword>
<proteinExistence type="predicted"/>